<feature type="transmembrane region" description="Helical" evidence="13">
    <location>
        <begin position="178"/>
        <end position="201"/>
    </location>
</feature>
<evidence type="ECO:0000256" key="1">
    <source>
        <dbReference type="ARBA" id="ARBA00004141"/>
    </source>
</evidence>
<dbReference type="SUPFAM" id="SSF81296">
    <property type="entry name" value="E set domains"/>
    <property type="match status" value="1"/>
</dbReference>
<proteinExistence type="inferred from homology"/>
<protein>
    <recommendedName>
        <fullName evidence="14">Inward rectifier potassium channel C-terminal domain-containing protein</fullName>
    </recommendedName>
</protein>
<evidence type="ECO:0000256" key="3">
    <source>
        <dbReference type="ARBA" id="ARBA00022538"/>
    </source>
</evidence>
<dbReference type="InParanoid" id="A9V082"/>
<feature type="compositionally biased region" description="Basic and acidic residues" evidence="12">
    <location>
        <begin position="476"/>
        <end position="485"/>
    </location>
</feature>
<evidence type="ECO:0000256" key="9">
    <source>
        <dbReference type="ARBA" id="ARBA00023136"/>
    </source>
</evidence>
<evidence type="ECO:0000256" key="7">
    <source>
        <dbReference type="ARBA" id="ARBA00022989"/>
    </source>
</evidence>
<keyword evidence="3 11" id="KW-0633">Potassium transport</keyword>
<feature type="region of interest" description="Disordered" evidence="12">
    <location>
        <begin position="1"/>
        <end position="69"/>
    </location>
</feature>
<keyword evidence="5 11" id="KW-0851">Voltage-gated channel</keyword>
<organism evidence="15 16">
    <name type="scientific">Monosiga brevicollis</name>
    <name type="common">Choanoflagellate</name>
    <dbReference type="NCBI Taxonomy" id="81824"/>
    <lineage>
        <taxon>Eukaryota</taxon>
        <taxon>Choanoflagellata</taxon>
        <taxon>Craspedida</taxon>
        <taxon>Salpingoecidae</taxon>
        <taxon>Monosiga</taxon>
    </lineage>
</organism>
<feature type="transmembrane region" description="Helical" evidence="13">
    <location>
        <begin position="242"/>
        <end position="265"/>
    </location>
</feature>
<dbReference type="PANTHER" id="PTHR11767">
    <property type="entry name" value="INWARD RECTIFIER POTASSIUM CHANNEL"/>
    <property type="match status" value="1"/>
</dbReference>
<dbReference type="InterPro" id="IPR014756">
    <property type="entry name" value="Ig_E-set"/>
</dbReference>
<dbReference type="GO" id="GO:0005886">
    <property type="term" value="C:plasma membrane"/>
    <property type="evidence" value="ECO:0000318"/>
    <property type="project" value="GO_Central"/>
</dbReference>
<dbReference type="KEGG" id="mbr:MONBRDRAFT_25718"/>
<dbReference type="PANTHER" id="PTHR11767:SF102">
    <property type="entry name" value="INWARDLY RECTIFYING POTASSIUM CHANNEL 1, ISOFORM F"/>
    <property type="match status" value="1"/>
</dbReference>
<keyword evidence="9 13" id="KW-0472">Membrane</keyword>
<keyword evidence="4 11" id="KW-0812">Transmembrane</keyword>
<accession>A9V082</accession>
<dbReference type="InterPro" id="IPR016449">
    <property type="entry name" value="K_chnl_inward-rec_Kir"/>
</dbReference>
<name>A9V082_MONBE</name>
<dbReference type="InterPro" id="IPR013518">
    <property type="entry name" value="K_chnl_inward-rec_Kir_cyto"/>
</dbReference>
<dbReference type="GO" id="GO:0034765">
    <property type="term" value="P:regulation of monoatomic ion transmembrane transport"/>
    <property type="evidence" value="ECO:0000318"/>
    <property type="project" value="GO_Central"/>
</dbReference>
<evidence type="ECO:0000256" key="12">
    <source>
        <dbReference type="SAM" id="MobiDB-lite"/>
    </source>
</evidence>
<gene>
    <name evidence="15" type="ORF">MONBRDRAFT_25718</name>
</gene>
<comment type="similarity">
    <text evidence="11">Belongs to the inward rectifier-type potassium channel (TC 1.A.2.1) family.</text>
</comment>
<dbReference type="AlphaFoldDB" id="A9V082"/>
<evidence type="ECO:0000256" key="13">
    <source>
        <dbReference type="SAM" id="Phobius"/>
    </source>
</evidence>
<evidence type="ECO:0000256" key="5">
    <source>
        <dbReference type="ARBA" id="ARBA00022882"/>
    </source>
</evidence>
<dbReference type="GO" id="GO:1990573">
    <property type="term" value="P:potassium ion import across plasma membrane"/>
    <property type="evidence" value="ECO:0000318"/>
    <property type="project" value="GO_Central"/>
</dbReference>
<comment type="subcellular location">
    <subcellularLocation>
        <location evidence="1 11">Membrane</location>
        <topology evidence="1 11">Multi-pass membrane protein</topology>
    </subcellularLocation>
</comment>
<evidence type="ECO:0000256" key="10">
    <source>
        <dbReference type="ARBA" id="ARBA00023303"/>
    </source>
</evidence>
<evidence type="ECO:0000256" key="4">
    <source>
        <dbReference type="ARBA" id="ARBA00022692"/>
    </source>
</evidence>
<sequence>MPSATLRPPGHRPRAVQPEPDVNARRQAQQNQEQGPSRDHEEPLLHDREQSVPDEHNGSASSSTRRVKEEELQSMWKSFMVEPSPRSLWDILFRPKPVEIYDRLDRVLSNDAIIEPVSRLTQCVPPILAPSSPASCTIALSRSLSIHLHRRCRLAPPSPLYATRLRTWVWRWQRNPAAILLVFVMATFAIAGLSTGLFAAAECNVDTTASRTFFLLLLQACSLHPAISAVNNAEAAHQSDLCLFLGTLSSLGSFVALVLFVIYLYRWICQPLNGIRFSRVVTTVTRDGRPNMQFRIVNKFGHLLTDVTVRATYCHPVTTAEDERHWQIDDVKFEGPMVLKFPGTYTHYMDIQSPLFPNWARQLPHQGLLFINVRAYDPRRHEETCAVKAYQLPESCAPNQRFDGIVLRSFEEAINETNYRIANNLANFNKWSPNALSKAIEDTILRSQEMDREFADQINMRCYQQLRDAVDEINRQFDPDADNRNDASNLSQPTGLDLPRPASRNDIGTTDPTRLRTLSLHEC</sequence>
<dbReference type="InterPro" id="IPR041647">
    <property type="entry name" value="IRK_C"/>
</dbReference>
<evidence type="ECO:0000256" key="11">
    <source>
        <dbReference type="RuleBase" id="RU003822"/>
    </source>
</evidence>
<feature type="region of interest" description="Disordered" evidence="12">
    <location>
        <begin position="476"/>
        <end position="518"/>
    </location>
</feature>
<keyword evidence="16" id="KW-1185">Reference proteome</keyword>
<keyword evidence="6 11" id="KW-0630">Potassium</keyword>
<keyword evidence="2 11" id="KW-0813">Transport</keyword>
<evidence type="ECO:0000256" key="8">
    <source>
        <dbReference type="ARBA" id="ARBA00023065"/>
    </source>
</evidence>
<feature type="domain" description="Inward rectifier potassium channel C-terminal" evidence="14">
    <location>
        <begin position="275"/>
        <end position="407"/>
    </location>
</feature>
<dbReference type="RefSeq" id="XP_001746216.1">
    <property type="nucleotide sequence ID" value="XM_001746164.1"/>
</dbReference>
<dbReference type="EMBL" id="CH991552">
    <property type="protein sequence ID" value="EDQ89111.1"/>
    <property type="molecule type" value="Genomic_DNA"/>
</dbReference>
<evidence type="ECO:0000313" key="16">
    <source>
        <dbReference type="Proteomes" id="UP000001357"/>
    </source>
</evidence>
<dbReference type="GeneID" id="5891390"/>
<evidence type="ECO:0000256" key="6">
    <source>
        <dbReference type="ARBA" id="ARBA00022958"/>
    </source>
</evidence>
<keyword evidence="8 11" id="KW-0406">Ion transport</keyword>
<evidence type="ECO:0000313" key="15">
    <source>
        <dbReference type="EMBL" id="EDQ89111.1"/>
    </source>
</evidence>
<keyword evidence="7 13" id="KW-1133">Transmembrane helix</keyword>
<feature type="transmembrane region" description="Helical" evidence="13">
    <location>
        <begin position="213"/>
        <end position="230"/>
    </location>
</feature>
<dbReference type="Pfam" id="PF17655">
    <property type="entry name" value="IRK_C"/>
    <property type="match status" value="1"/>
</dbReference>
<reference evidence="15 16" key="1">
    <citation type="journal article" date="2008" name="Nature">
        <title>The genome of the choanoflagellate Monosiga brevicollis and the origin of metazoans.</title>
        <authorList>
            <consortium name="JGI Sequencing"/>
            <person name="King N."/>
            <person name="Westbrook M.J."/>
            <person name="Young S.L."/>
            <person name="Kuo A."/>
            <person name="Abedin M."/>
            <person name="Chapman J."/>
            <person name="Fairclough S."/>
            <person name="Hellsten U."/>
            <person name="Isogai Y."/>
            <person name="Letunic I."/>
            <person name="Marr M."/>
            <person name="Pincus D."/>
            <person name="Putnam N."/>
            <person name="Rokas A."/>
            <person name="Wright K.J."/>
            <person name="Zuzow R."/>
            <person name="Dirks W."/>
            <person name="Good M."/>
            <person name="Goodstein D."/>
            <person name="Lemons D."/>
            <person name="Li W."/>
            <person name="Lyons J.B."/>
            <person name="Morris A."/>
            <person name="Nichols S."/>
            <person name="Richter D.J."/>
            <person name="Salamov A."/>
            <person name="Bork P."/>
            <person name="Lim W.A."/>
            <person name="Manning G."/>
            <person name="Miller W.T."/>
            <person name="McGinnis W."/>
            <person name="Shapiro H."/>
            <person name="Tjian R."/>
            <person name="Grigoriev I.V."/>
            <person name="Rokhsar D."/>
        </authorList>
    </citation>
    <scope>NUCLEOTIDE SEQUENCE [LARGE SCALE GENOMIC DNA]</scope>
    <source>
        <strain evidence="16">MX1 / ATCC 50154</strain>
    </source>
</reference>
<dbReference type="GO" id="GO:0034702">
    <property type="term" value="C:monoatomic ion channel complex"/>
    <property type="evidence" value="ECO:0007669"/>
    <property type="project" value="UniProtKB-KW"/>
</dbReference>
<evidence type="ECO:0000259" key="14">
    <source>
        <dbReference type="Pfam" id="PF17655"/>
    </source>
</evidence>
<keyword evidence="10 11" id="KW-0407">Ion channel</keyword>
<dbReference type="Proteomes" id="UP000001357">
    <property type="component" value="Unassembled WGS sequence"/>
</dbReference>
<dbReference type="Gene3D" id="2.60.40.1400">
    <property type="entry name" value="G protein-activated inward rectifier potassium channel 1"/>
    <property type="match status" value="1"/>
</dbReference>
<evidence type="ECO:0000256" key="2">
    <source>
        <dbReference type="ARBA" id="ARBA00022448"/>
    </source>
</evidence>
<dbReference type="GO" id="GO:0005242">
    <property type="term" value="F:inward rectifier potassium channel activity"/>
    <property type="evidence" value="ECO:0000318"/>
    <property type="project" value="GO_Central"/>
</dbReference>
<feature type="compositionally biased region" description="Basic and acidic residues" evidence="12">
    <location>
        <begin position="36"/>
        <end position="57"/>
    </location>
</feature>